<sequence>MRVELRMSGPENLAVVLHWFVHRDEAGWILTISDVGDRIRSVPVEVYVDPITNPVAAAAELWPVMRTLGIGLDFACAGPRHLQSEIRVKDAARLFWSQATTWIWQDSRAVAYRSHPTIRRRTMSIPLAPPEELAQACYDFDAAFATQ</sequence>
<gene>
    <name evidence="1" type="ORF">AYM40_06565</name>
</gene>
<proteinExistence type="predicted"/>
<dbReference type="AlphaFoldDB" id="A0A160FIJ1"/>
<evidence type="ECO:0000313" key="1">
    <source>
        <dbReference type="EMBL" id="ANB72070.1"/>
    </source>
</evidence>
<accession>A0A160FIJ1</accession>
<dbReference type="KEGG" id="buz:AYM40_06565"/>
<keyword evidence="2" id="KW-1185">Reference proteome</keyword>
<reference evidence="1 2" key="1">
    <citation type="journal article" date="2016" name="Gene">
        <title>PacBio SMRT assembly of a complex multi-replicon genome reveals chlorocatechol degradative operon in a region of genome plasticity.</title>
        <authorList>
            <person name="Ricker N."/>
            <person name="Shen S.Y."/>
            <person name="Goordial J."/>
            <person name="Jin S."/>
            <person name="Fulthorpe R.R."/>
        </authorList>
    </citation>
    <scope>NUCLEOTIDE SEQUENCE [LARGE SCALE GENOMIC DNA]</scope>
    <source>
        <strain evidence="1 2">OLGA172</strain>
    </source>
</reference>
<dbReference type="Proteomes" id="UP000076852">
    <property type="component" value="Chromosome 1"/>
</dbReference>
<organism evidence="1 2">
    <name type="scientific">Paraburkholderia phytofirmans OLGA172</name>
    <dbReference type="NCBI Taxonomy" id="1417228"/>
    <lineage>
        <taxon>Bacteria</taxon>
        <taxon>Pseudomonadati</taxon>
        <taxon>Pseudomonadota</taxon>
        <taxon>Betaproteobacteria</taxon>
        <taxon>Burkholderiales</taxon>
        <taxon>Burkholderiaceae</taxon>
        <taxon>Paraburkholderia</taxon>
    </lineage>
</organism>
<protein>
    <submittedName>
        <fullName evidence="1">Uncharacterized protein</fullName>
    </submittedName>
</protein>
<evidence type="ECO:0000313" key="2">
    <source>
        <dbReference type="Proteomes" id="UP000076852"/>
    </source>
</evidence>
<name>A0A160FIJ1_9BURK</name>
<dbReference type="EMBL" id="CP014578">
    <property type="protein sequence ID" value="ANB72070.1"/>
    <property type="molecule type" value="Genomic_DNA"/>
</dbReference>